<keyword evidence="4" id="KW-0812">Transmembrane</keyword>
<name>A0A846ZJS1_9GAMM</name>
<protein>
    <recommendedName>
        <fullName evidence="2">diguanylate cyclase</fullName>
        <ecNumber evidence="2">2.7.7.65</ecNumber>
    </recommendedName>
</protein>
<feature type="transmembrane region" description="Helical" evidence="4">
    <location>
        <begin position="186"/>
        <end position="212"/>
    </location>
</feature>
<dbReference type="GO" id="GO:1902201">
    <property type="term" value="P:negative regulation of bacterial-type flagellum-dependent cell motility"/>
    <property type="evidence" value="ECO:0007669"/>
    <property type="project" value="TreeGrafter"/>
</dbReference>
<organism evidence="7 8">
    <name type="scientific">Oleiagrimonas citrea</name>
    <dbReference type="NCBI Taxonomy" id="1665687"/>
    <lineage>
        <taxon>Bacteria</taxon>
        <taxon>Pseudomonadati</taxon>
        <taxon>Pseudomonadota</taxon>
        <taxon>Gammaproteobacteria</taxon>
        <taxon>Lysobacterales</taxon>
        <taxon>Rhodanobacteraceae</taxon>
        <taxon>Oleiagrimonas</taxon>
    </lineage>
</organism>
<evidence type="ECO:0000313" key="8">
    <source>
        <dbReference type="Proteomes" id="UP000541636"/>
    </source>
</evidence>
<dbReference type="EC" id="2.7.7.65" evidence="2"/>
<dbReference type="CDD" id="cd01949">
    <property type="entry name" value="GGDEF"/>
    <property type="match status" value="1"/>
</dbReference>
<comment type="caution">
    <text evidence="7">The sequence shown here is derived from an EMBL/GenBank/DDBJ whole genome shotgun (WGS) entry which is preliminary data.</text>
</comment>
<dbReference type="Pfam" id="PF00672">
    <property type="entry name" value="HAMP"/>
    <property type="match status" value="1"/>
</dbReference>
<dbReference type="InterPro" id="IPR029787">
    <property type="entry name" value="Nucleotide_cyclase"/>
</dbReference>
<dbReference type="PROSITE" id="PS50887">
    <property type="entry name" value="GGDEF"/>
    <property type="match status" value="1"/>
</dbReference>
<dbReference type="SMART" id="SM00304">
    <property type="entry name" value="HAMP"/>
    <property type="match status" value="1"/>
</dbReference>
<dbReference type="InterPro" id="IPR050469">
    <property type="entry name" value="Diguanylate_Cyclase"/>
</dbReference>
<dbReference type="FunFam" id="3.30.70.270:FF:000001">
    <property type="entry name" value="Diguanylate cyclase domain protein"/>
    <property type="match status" value="1"/>
</dbReference>
<keyword evidence="4" id="KW-1133">Transmembrane helix</keyword>
<evidence type="ECO:0000256" key="4">
    <source>
        <dbReference type="SAM" id="Phobius"/>
    </source>
</evidence>
<accession>A0A846ZJS1</accession>
<keyword evidence="4" id="KW-0472">Membrane</keyword>
<evidence type="ECO:0000256" key="2">
    <source>
        <dbReference type="ARBA" id="ARBA00012528"/>
    </source>
</evidence>
<dbReference type="SUPFAM" id="SSF158472">
    <property type="entry name" value="HAMP domain-like"/>
    <property type="match status" value="1"/>
</dbReference>
<feature type="transmembrane region" description="Helical" evidence="4">
    <location>
        <begin position="16"/>
        <end position="38"/>
    </location>
</feature>
<keyword evidence="8" id="KW-1185">Reference proteome</keyword>
<dbReference type="GO" id="GO:0007165">
    <property type="term" value="P:signal transduction"/>
    <property type="evidence" value="ECO:0007669"/>
    <property type="project" value="InterPro"/>
</dbReference>
<dbReference type="PROSITE" id="PS50885">
    <property type="entry name" value="HAMP"/>
    <property type="match status" value="1"/>
</dbReference>
<reference evidence="7 8" key="1">
    <citation type="journal article" date="2017" name="Int. J. Syst. Evol. Microbiol.">
        <title>Oleiagrimonas citrea sp. nov., a marine bacterium isolated from tidal flat sediment and emended description of the genus Oleiagrimonas Fang et al. 2015 and Oleiagrimonas soli.</title>
        <authorList>
            <person name="Yang S.H."/>
            <person name="Seo H.S."/>
            <person name="Seong C.N."/>
            <person name="Kwon K.K."/>
        </authorList>
    </citation>
    <scope>NUCLEOTIDE SEQUENCE [LARGE SCALE GENOMIC DNA]</scope>
    <source>
        <strain evidence="7 8">MEBiC09124</strain>
    </source>
</reference>
<proteinExistence type="predicted"/>
<evidence type="ECO:0000256" key="3">
    <source>
        <dbReference type="ARBA" id="ARBA00034247"/>
    </source>
</evidence>
<feature type="domain" description="GGDEF" evidence="6">
    <location>
        <begin position="297"/>
        <end position="421"/>
    </location>
</feature>
<dbReference type="CDD" id="cd06225">
    <property type="entry name" value="HAMP"/>
    <property type="match status" value="1"/>
</dbReference>
<dbReference type="SUPFAM" id="SSF55073">
    <property type="entry name" value="Nucleotide cyclase"/>
    <property type="match status" value="1"/>
</dbReference>
<feature type="domain" description="HAMP" evidence="5">
    <location>
        <begin position="209"/>
        <end position="261"/>
    </location>
</feature>
<dbReference type="AlphaFoldDB" id="A0A846ZJS1"/>
<dbReference type="GO" id="GO:0052621">
    <property type="term" value="F:diguanylate cyclase activity"/>
    <property type="evidence" value="ECO:0007669"/>
    <property type="project" value="UniProtKB-EC"/>
</dbReference>
<dbReference type="SMART" id="SM00267">
    <property type="entry name" value="GGDEF"/>
    <property type="match status" value="1"/>
</dbReference>
<dbReference type="InterPro" id="IPR000160">
    <property type="entry name" value="GGDEF_dom"/>
</dbReference>
<dbReference type="InterPro" id="IPR003660">
    <property type="entry name" value="HAMP_dom"/>
</dbReference>
<evidence type="ECO:0000259" key="5">
    <source>
        <dbReference type="PROSITE" id="PS50885"/>
    </source>
</evidence>
<dbReference type="Gene3D" id="3.30.70.270">
    <property type="match status" value="1"/>
</dbReference>
<dbReference type="NCBIfam" id="TIGR00254">
    <property type="entry name" value="GGDEF"/>
    <property type="match status" value="1"/>
</dbReference>
<dbReference type="EMBL" id="JAAZQD010000002">
    <property type="protein sequence ID" value="NKZ38444.1"/>
    <property type="molecule type" value="Genomic_DNA"/>
</dbReference>
<comment type="cofactor">
    <cofactor evidence="1">
        <name>Mg(2+)</name>
        <dbReference type="ChEBI" id="CHEBI:18420"/>
    </cofactor>
</comment>
<evidence type="ECO:0000259" key="6">
    <source>
        <dbReference type="PROSITE" id="PS50887"/>
    </source>
</evidence>
<gene>
    <name evidence="7" type="ORF">HF690_05670</name>
</gene>
<sequence>MRLGRQLRKWSVGQRVAMIVALLLLPMAVLSAVSMVVLNEQEMAFRESVEESVHTLLPLTTLEHYLQRALVDELLAESNQSAPDFSGLTDSIDKSFSGLRVGADKQDLPLAVMDDAQHAWMQARPAVRRLVELVRTTRGSLPQDGLAHTREELERAIHDVSTARQHLSFVIEARYTRAAAQRHRQLWWLVWGWVLTLTAAIALAGAFLYSLLRPIRQLVGASREIGAGRTGVRVPVEGQDELAALATCFNEMAENWEVTRQSLVTEAAEDPLTGALNRRAVLALLETELESCLRTQQPLSLFVLDLDHFKAINDRFGHTAGDRALRWVVEKVRGLLREGDHLGRYGGDEFIALLPRTGKKQAEVIARRIVQAVHDVAAREPSYPGVSAGVAAAPEDGRDATTLIEVADAALYTHKARHRAR</sequence>
<dbReference type="InterPro" id="IPR043128">
    <property type="entry name" value="Rev_trsase/Diguanyl_cyclase"/>
</dbReference>
<dbReference type="GO" id="GO:0043709">
    <property type="term" value="P:cell adhesion involved in single-species biofilm formation"/>
    <property type="evidence" value="ECO:0007669"/>
    <property type="project" value="TreeGrafter"/>
</dbReference>
<dbReference type="PANTHER" id="PTHR45138:SF9">
    <property type="entry name" value="DIGUANYLATE CYCLASE DGCM-RELATED"/>
    <property type="match status" value="1"/>
</dbReference>
<dbReference type="Proteomes" id="UP000541636">
    <property type="component" value="Unassembled WGS sequence"/>
</dbReference>
<dbReference type="Pfam" id="PF00990">
    <property type="entry name" value="GGDEF"/>
    <property type="match status" value="1"/>
</dbReference>
<dbReference type="PANTHER" id="PTHR45138">
    <property type="entry name" value="REGULATORY COMPONENTS OF SENSORY TRANSDUCTION SYSTEM"/>
    <property type="match status" value="1"/>
</dbReference>
<dbReference type="RefSeq" id="WP_168608765.1">
    <property type="nucleotide sequence ID" value="NZ_JAAZQD010000002.1"/>
</dbReference>
<comment type="catalytic activity">
    <reaction evidence="3">
        <text>2 GTP = 3',3'-c-di-GMP + 2 diphosphate</text>
        <dbReference type="Rhea" id="RHEA:24898"/>
        <dbReference type="ChEBI" id="CHEBI:33019"/>
        <dbReference type="ChEBI" id="CHEBI:37565"/>
        <dbReference type="ChEBI" id="CHEBI:58805"/>
        <dbReference type="EC" id="2.7.7.65"/>
    </reaction>
</comment>
<evidence type="ECO:0000256" key="1">
    <source>
        <dbReference type="ARBA" id="ARBA00001946"/>
    </source>
</evidence>
<evidence type="ECO:0000313" key="7">
    <source>
        <dbReference type="EMBL" id="NKZ38444.1"/>
    </source>
</evidence>
<dbReference type="GO" id="GO:0005886">
    <property type="term" value="C:plasma membrane"/>
    <property type="evidence" value="ECO:0007669"/>
    <property type="project" value="TreeGrafter"/>
</dbReference>
<dbReference type="Gene3D" id="6.10.340.10">
    <property type="match status" value="1"/>
</dbReference>